<sequence>MGHRFEAFRDLPGENNLSAYVVTNRVRQACQRSRDAIDRESELVNQSPWGSFNVPCHPATRLIFNKSQDTIHLQTGCPIRPSTTEWFDPSVIAGAGPLANVILGSAFPRLRDIKHLALPWHENWPRGNPGLCTMTQIVRDKSFLWAPAHFPALETVYLVDYDSIRLFGNTPDPAARVFAGDRCRFVEVLPTDPAWYCAGPALAAAAAYQADYLTPSDARNWLWGLPMSRDLPRGSGYCHPGLRDRDLPDFWVGATHRQQVVYKVLVCIQD</sequence>
<accession>A0AAJ0BYI5</accession>
<name>A0AAJ0BYI5_9PEZI</name>
<protein>
    <submittedName>
        <fullName evidence="1">Uncharacterized protein</fullName>
    </submittedName>
</protein>
<dbReference type="AlphaFoldDB" id="A0AAJ0BYI5"/>
<dbReference type="EMBL" id="MU839015">
    <property type="protein sequence ID" value="KAK1765397.1"/>
    <property type="molecule type" value="Genomic_DNA"/>
</dbReference>
<dbReference type="GeneID" id="85314811"/>
<dbReference type="Proteomes" id="UP001244011">
    <property type="component" value="Unassembled WGS sequence"/>
</dbReference>
<organism evidence="1 2">
    <name type="scientific">Phialemonium atrogriseum</name>
    <dbReference type="NCBI Taxonomy" id="1093897"/>
    <lineage>
        <taxon>Eukaryota</taxon>
        <taxon>Fungi</taxon>
        <taxon>Dikarya</taxon>
        <taxon>Ascomycota</taxon>
        <taxon>Pezizomycotina</taxon>
        <taxon>Sordariomycetes</taxon>
        <taxon>Sordariomycetidae</taxon>
        <taxon>Cephalothecales</taxon>
        <taxon>Cephalothecaceae</taxon>
        <taxon>Phialemonium</taxon>
    </lineage>
</organism>
<evidence type="ECO:0000313" key="1">
    <source>
        <dbReference type="EMBL" id="KAK1765397.1"/>
    </source>
</evidence>
<proteinExistence type="predicted"/>
<reference evidence="1" key="1">
    <citation type="submission" date="2023-06" db="EMBL/GenBank/DDBJ databases">
        <title>Genome-scale phylogeny and comparative genomics of the fungal order Sordariales.</title>
        <authorList>
            <consortium name="Lawrence Berkeley National Laboratory"/>
            <person name="Hensen N."/>
            <person name="Bonometti L."/>
            <person name="Westerberg I."/>
            <person name="Brannstrom I.O."/>
            <person name="Guillou S."/>
            <person name="Cros-Aarteil S."/>
            <person name="Calhoun S."/>
            <person name="Haridas S."/>
            <person name="Kuo A."/>
            <person name="Mondo S."/>
            <person name="Pangilinan J."/>
            <person name="Riley R."/>
            <person name="Labutti K."/>
            <person name="Andreopoulos B."/>
            <person name="Lipzen A."/>
            <person name="Chen C."/>
            <person name="Yanf M."/>
            <person name="Daum C."/>
            <person name="Ng V."/>
            <person name="Clum A."/>
            <person name="Steindorff A."/>
            <person name="Ohm R."/>
            <person name="Martin F."/>
            <person name="Silar P."/>
            <person name="Natvig D."/>
            <person name="Lalanne C."/>
            <person name="Gautier V."/>
            <person name="Ament-Velasquez S.L."/>
            <person name="Kruys A."/>
            <person name="Hutchinson M.I."/>
            <person name="Powell A.J."/>
            <person name="Barry K."/>
            <person name="Miller A.N."/>
            <person name="Grigoriev I.V."/>
            <person name="Debuchy R."/>
            <person name="Gladieux P."/>
            <person name="Thoren M.H."/>
            <person name="Johannesson H."/>
        </authorList>
    </citation>
    <scope>NUCLEOTIDE SEQUENCE</scope>
    <source>
        <strain evidence="1">8032-3</strain>
    </source>
</reference>
<dbReference type="RefSeq" id="XP_060281610.1">
    <property type="nucleotide sequence ID" value="XM_060431624.1"/>
</dbReference>
<evidence type="ECO:0000313" key="2">
    <source>
        <dbReference type="Proteomes" id="UP001244011"/>
    </source>
</evidence>
<comment type="caution">
    <text evidence="1">The sequence shown here is derived from an EMBL/GenBank/DDBJ whole genome shotgun (WGS) entry which is preliminary data.</text>
</comment>
<keyword evidence="2" id="KW-1185">Reference proteome</keyword>
<gene>
    <name evidence="1" type="ORF">QBC33DRAFT_590779</name>
</gene>